<evidence type="ECO:0000313" key="1">
    <source>
        <dbReference type="EMBL" id="SVE13078.1"/>
    </source>
</evidence>
<dbReference type="AlphaFoldDB" id="A0A383B0Z2"/>
<gene>
    <name evidence="1" type="ORF">METZ01_LOCUS465932</name>
</gene>
<protein>
    <submittedName>
        <fullName evidence="1">Uncharacterized protein</fullName>
    </submittedName>
</protein>
<name>A0A383B0Z2_9ZZZZ</name>
<accession>A0A383B0Z2</accession>
<dbReference type="EMBL" id="UINC01196180">
    <property type="protein sequence ID" value="SVE13078.1"/>
    <property type="molecule type" value="Genomic_DNA"/>
</dbReference>
<sequence>MLADFKRHKYFFAAFCDECPRYHQFDINELIANSPGQILILIIKPCCNEVGKRAQNLLALNARYPIAMRDGDDHLLPSLRLGCTKSQPCTNIQTGPLKWR</sequence>
<organism evidence="1">
    <name type="scientific">marine metagenome</name>
    <dbReference type="NCBI Taxonomy" id="408172"/>
    <lineage>
        <taxon>unclassified sequences</taxon>
        <taxon>metagenomes</taxon>
        <taxon>ecological metagenomes</taxon>
    </lineage>
</organism>
<reference evidence="1" key="1">
    <citation type="submission" date="2018-05" db="EMBL/GenBank/DDBJ databases">
        <authorList>
            <person name="Lanie J.A."/>
            <person name="Ng W.-L."/>
            <person name="Kazmierczak K.M."/>
            <person name="Andrzejewski T.M."/>
            <person name="Davidsen T.M."/>
            <person name="Wayne K.J."/>
            <person name="Tettelin H."/>
            <person name="Glass J.I."/>
            <person name="Rusch D."/>
            <person name="Podicherti R."/>
            <person name="Tsui H.-C.T."/>
            <person name="Winkler M.E."/>
        </authorList>
    </citation>
    <scope>NUCLEOTIDE SEQUENCE</scope>
</reference>
<proteinExistence type="predicted"/>